<name>A0ACB9VRB1_CHAAC</name>
<gene>
    <name evidence="1" type="ORF">KUCAC02_019931</name>
</gene>
<dbReference type="Proteomes" id="UP001057452">
    <property type="component" value="Chromosome 24"/>
</dbReference>
<proteinExistence type="predicted"/>
<keyword evidence="2" id="KW-1185">Reference proteome</keyword>
<protein>
    <submittedName>
        <fullName evidence="1">Uncharacterized protein</fullName>
    </submittedName>
</protein>
<feature type="non-terminal residue" evidence="1">
    <location>
        <position position="1"/>
    </location>
</feature>
<dbReference type="EMBL" id="CM043808">
    <property type="protein sequence ID" value="KAI4802072.1"/>
    <property type="molecule type" value="Genomic_DNA"/>
</dbReference>
<accession>A0ACB9VRB1</accession>
<organism evidence="1 2">
    <name type="scientific">Chaenocephalus aceratus</name>
    <name type="common">Blackfin icefish</name>
    <name type="synonym">Chaenichthys aceratus</name>
    <dbReference type="NCBI Taxonomy" id="36190"/>
    <lineage>
        <taxon>Eukaryota</taxon>
        <taxon>Metazoa</taxon>
        <taxon>Chordata</taxon>
        <taxon>Craniata</taxon>
        <taxon>Vertebrata</taxon>
        <taxon>Euteleostomi</taxon>
        <taxon>Actinopterygii</taxon>
        <taxon>Neopterygii</taxon>
        <taxon>Teleostei</taxon>
        <taxon>Neoteleostei</taxon>
        <taxon>Acanthomorphata</taxon>
        <taxon>Eupercaria</taxon>
        <taxon>Perciformes</taxon>
        <taxon>Notothenioidei</taxon>
        <taxon>Channichthyidae</taxon>
        <taxon>Chaenocephalus</taxon>
    </lineage>
</organism>
<evidence type="ECO:0000313" key="2">
    <source>
        <dbReference type="Proteomes" id="UP001057452"/>
    </source>
</evidence>
<sequence length="136" mass="14931">RECGGGEPGIQIPEGGSINVLIRTQGERFKVLQDDEGRSDGKPELIVFSSSRLIAEKDLTRTCRETPTVRAARALQTQRASLPKPSAKKSEAGDKLAASYCRDRHENDSMAGLQKERTVKGRTGIQKEIISRDVSH</sequence>
<evidence type="ECO:0000313" key="1">
    <source>
        <dbReference type="EMBL" id="KAI4802072.1"/>
    </source>
</evidence>
<comment type="caution">
    <text evidence="1">The sequence shown here is derived from an EMBL/GenBank/DDBJ whole genome shotgun (WGS) entry which is preliminary data.</text>
</comment>
<feature type="non-terminal residue" evidence="1">
    <location>
        <position position="136"/>
    </location>
</feature>
<reference evidence="1" key="1">
    <citation type="submission" date="2022-05" db="EMBL/GenBank/DDBJ databases">
        <title>Chromosome-level genome of Chaenocephalus aceratus.</title>
        <authorList>
            <person name="Park H."/>
        </authorList>
    </citation>
    <scope>NUCLEOTIDE SEQUENCE</scope>
    <source>
        <strain evidence="1">KU_202001</strain>
    </source>
</reference>